<dbReference type="STRING" id="379508.A5E592"/>
<accession>A5E592</accession>
<feature type="compositionally biased region" description="Low complexity" evidence="8">
    <location>
        <begin position="62"/>
        <end position="84"/>
    </location>
</feature>
<dbReference type="GO" id="GO:0015629">
    <property type="term" value="C:actin cytoskeleton"/>
    <property type="evidence" value="ECO:0007669"/>
    <property type="project" value="EnsemblFungi"/>
</dbReference>
<dbReference type="GO" id="GO:0005524">
    <property type="term" value="F:ATP binding"/>
    <property type="evidence" value="ECO:0007669"/>
    <property type="project" value="UniProtKB-KW"/>
</dbReference>
<keyword evidence="6 10" id="KW-0418">Kinase</keyword>
<feature type="region of interest" description="Disordered" evidence="8">
    <location>
        <begin position="50"/>
        <end position="88"/>
    </location>
</feature>
<dbReference type="PANTHER" id="PTHR24057">
    <property type="entry name" value="GLYCOGEN SYNTHASE KINASE-3 ALPHA"/>
    <property type="match status" value="1"/>
</dbReference>
<dbReference type="OMA" id="QHLAMEC"/>
<dbReference type="InterPro" id="IPR050591">
    <property type="entry name" value="GSK-3"/>
</dbReference>
<evidence type="ECO:0000256" key="8">
    <source>
        <dbReference type="SAM" id="MobiDB-lite"/>
    </source>
</evidence>
<organism evidence="10 11">
    <name type="scientific">Lodderomyces elongisporus (strain ATCC 11503 / CBS 2605 / JCM 1781 / NBRC 1676 / NRRL YB-4239)</name>
    <name type="common">Yeast</name>
    <name type="synonym">Saccharomyces elongisporus</name>
    <dbReference type="NCBI Taxonomy" id="379508"/>
    <lineage>
        <taxon>Eukaryota</taxon>
        <taxon>Fungi</taxon>
        <taxon>Dikarya</taxon>
        <taxon>Ascomycota</taxon>
        <taxon>Saccharomycotina</taxon>
        <taxon>Pichiomycetes</taxon>
        <taxon>Debaryomycetaceae</taxon>
        <taxon>Candida/Lodderomyces clade</taxon>
        <taxon>Lodderomyces</taxon>
    </lineage>
</organism>
<dbReference type="PROSITE" id="PS00108">
    <property type="entry name" value="PROTEIN_KINASE_ST"/>
    <property type="match status" value="1"/>
</dbReference>
<protein>
    <submittedName>
        <fullName evidence="10">Protein kinase MCK1</fullName>
    </submittedName>
</protein>
<dbReference type="InterPro" id="IPR008271">
    <property type="entry name" value="Ser/Thr_kinase_AS"/>
</dbReference>
<dbReference type="CDD" id="cd14137">
    <property type="entry name" value="STKc_GSK3"/>
    <property type="match status" value="1"/>
</dbReference>
<sequence length="400" mass="45796">MAQSVNEYTLPQVVNNKTSTSSRMTIREYRKIGEGAFGTVVEAALRYDEPTDVSSTHRHHQQQQQQEQQEQSNSNGHNGVSSNGGRDEWIGPFAIKRVPAQTEYKSRELEILRVVQHPNIVSLRFFFDKKSSSDNKIYQNLVMECLPSNLQSEIKYYRQLKYTIPYPHMKAYTFQLARAMLYLHGFGISHRDIKPSNILVDPTNIRLKICDFGSAKKLEVNQPSVSYICSRYYRAPELIVGCSLYTTKIDIWGLGCVVAEMFLGKPIFQGSSPESQLKEIAKLLGPPPKVFFFKSNPNYRGNMYSTKLFSCTVEERFKQIFSNSPPDAIDLLMKILVYDPEARASPRRVMAHPFFNELKSPEFKVYPRGSTTPVDLSLFNFTEFELELLGSYKDELKISA</sequence>
<dbReference type="GO" id="GO:0004857">
    <property type="term" value="F:enzyme inhibitor activity"/>
    <property type="evidence" value="ECO:0007669"/>
    <property type="project" value="EnsemblFungi"/>
</dbReference>
<evidence type="ECO:0000256" key="2">
    <source>
        <dbReference type="ARBA" id="ARBA00006485"/>
    </source>
</evidence>
<dbReference type="AlphaFoldDB" id="A5E592"/>
<dbReference type="VEuPathDB" id="FungiDB:LELG_04781"/>
<evidence type="ECO:0000256" key="5">
    <source>
        <dbReference type="ARBA" id="ARBA00022741"/>
    </source>
</evidence>
<dbReference type="GeneID" id="5231094"/>
<evidence type="ECO:0000256" key="3">
    <source>
        <dbReference type="ARBA" id="ARBA00022527"/>
    </source>
</evidence>
<dbReference type="GO" id="GO:0030163">
    <property type="term" value="P:protein catabolic process"/>
    <property type="evidence" value="ECO:0007669"/>
    <property type="project" value="EnsemblFungi"/>
</dbReference>
<dbReference type="GO" id="GO:0031578">
    <property type="term" value="P:mitotic spindle orientation checkpoint signaling"/>
    <property type="evidence" value="ECO:0007669"/>
    <property type="project" value="EnsemblFungi"/>
</dbReference>
<dbReference type="KEGG" id="lel:PVL30_005515"/>
<dbReference type="SUPFAM" id="SSF56112">
    <property type="entry name" value="Protein kinase-like (PK-like)"/>
    <property type="match status" value="1"/>
</dbReference>
<dbReference type="eggNOG" id="KOG0658">
    <property type="taxonomic scope" value="Eukaryota"/>
</dbReference>
<dbReference type="Gene3D" id="3.30.200.20">
    <property type="entry name" value="Phosphorylase Kinase, domain 1"/>
    <property type="match status" value="1"/>
</dbReference>
<dbReference type="GO" id="GO:0004674">
    <property type="term" value="F:protein serine/threonine kinase activity"/>
    <property type="evidence" value="ECO:0007669"/>
    <property type="project" value="UniProtKB-KW"/>
</dbReference>
<dbReference type="InterPro" id="IPR000719">
    <property type="entry name" value="Prot_kinase_dom"/>
</dbReference>
<dbReference type="Proteomes" id="UP000001996">
    <property type="component" value="Unassembled WGS sequence"/>
</dbReference>
<keyword evidence="5" id="KW-0547">Nucleotide-binding</keyword>
<dbReference type="HOGENOM" id="CLU_000288_181_20_1"/>
<evidence type="ECO:0000256" key="6">
    <source>
        <dbReference type="ARBA" id="ARBA00022777"/>
    </source>
</evidence>
<dbReference type="GO" id="GO:0004712">
    <property type="term" value="F:protein serine/threonine/tyrosine kinase activity"/>
    <property type="evidence" value="ECO:0007669"/>
    <property type="project" value="EnsemblFungi"/>
</dbReference>
<name>A5E592_LODEL</name>
<comment type="similarity">
    <text evidence="2">Belongs to the protein kinase superfamily. CMGC Ser/Thr protein kinase family. CDC2/CDKX subfamily.</text>
</comment>
<dbReference type="FunCoup" id="A5E592">
    <property type="interactions" value="260"/>
</dbReference>
<dbReference type="PROSITE" id="PS50011">
    <property type="entry name" value="PROTEIN_KINASE_DOM"/>
    <property type="match status" value="1"/>
</dbReference>
<feature type="domain" description="Protein kinase" evidence="9">
    <location>
        <begin position="26"/>
        <end position="355"/>
    </location>
</feature>
<proteinExistence type="inferred from homology"/>
<dbReference type="Gene3D" id="1.10.510.10">
    <property type="entry name" value="Transferase(Phosphotransferase) domain 1"/>
    <property type="match status" value="1"/>
</dbReference>
<evidence type="ECO:0000256" key="7">
    <source>
        <dbReference type="ARBA" id="ARBA00022840"/>
    </source>
</evidence>
<comment type="similarity">
    <text evidence="1">Belongs to the protein kinase superfamily. CMGC Ser/Thr protein kinase family. GSK-3 subfamily.</text>
</comment>
<keyword evidence="4" id="KW-0808">Transferase</keyword>
<evidence type="ECO:0000256" key="4">
    <source>
        <dbReference type="ARBA" id="ARBA00022679"/>
    </source>
</evidence>
<keyword evidence="7" id="KW-0067">ATP-binding</keyword>
<dbReference type="InterPro" id="IPR039192">
    <property type="entry name" value="STKc_GSK3"/>
</dbReference>
<dbReference type="PANTHER" id="PTHR24057:SF4">
    <property type="entry name" value="PROTEIN KINASE MCK1"/>
    <property type="match status" value="1"/>
</dbReference>
<evidence type="ECO:0000313" key="11">
    <source>
        <dbReference type="Proteomes" id="UP000001996"/>
    </source>
</evidence>
<dbReference type="GO" id="GO:0005737">
    <property type="term" value="C:cytoplasm"/>
    <property type="evidence" value="ECO:0007669"/>
    <property type="project" value="TreeGrafter"/>
</dbReference>
<evidence type="ECO:0000256" key="1">
    <source>
        <dbReference type="ARBA" id="ARBA00005527"/>
    </source>
</evidence>
<dbReference type="GO" id="GO:0005634">
    <property type="term" value="C:nucleus"/>
    <property type="evidence" value="ECO:0007669"/>
    <property type="project" value="TreeGrafter"/>
</dbReference>
<dbReference type="GO" id="GO:0030437">
    <property type="term" value="P:ascospore formation"/>
    <property type="evidence" value="ECO:0007669"/>
    <property type="project" value="EnsemblFungi"/>
</dbReference>
<dbReference type="GO" id="GO:0000070">
    <property type="term" value="P:mitotic sister chromatid segregation"/>
    <property type="evidence" value="ECO:0007669"/>
    <property type="project" value="EnsemblFungi"/>
</dbReference>
<dbReference type="Pfam" id="PF00069">
    <property type="entry name" value="Pkinase"/>
    <property type="match status" value="1"/>
</dbReference>
<evidence type="ECO:0000259" key="9">
    <source>
        <dbReference type="PROSITE" id="PS50011"/>
    </source>
</evidence>
<reference evidence="10 11" key="1">
    <citation type="journal article" date="2009" name="Nature">
        <title>Evolution of pathogenicity and sexual reproduction in eight Candida genomes.</title>
        <authorList>
            <person name="Butler G."/>
            <person name="Rasmussen M.D."/>
            <person name="Lin M.F."/>
            <person name="Santos M.A."/>
            <person name="Sakthikumar S."/>
            <person name="Munro C.A."/>
            <person name="Rheinbay E."/>
            <person name="Grabherr M."/>
            <person name="Forche A."/>
            <person name="Reedy J.L."/>
            <person name="Agrafioti I."/>
            <person name="Arnaud M.B."/>
            <person name="Bates S."/>
            <person name="Brown A.J."/>
            <person name="Brunke S."/>
            <person name="Costanzo M.C."/>
            <person name="Fitzpatrick D.A."/>
            <person name="de Groot P.W."/>
            <person name="Harris D."/>
            <person name="Hoyer L.L."/>
            <person name="Hube B."/>
            <person name="Klis F.M."/>
            <person name="Kodira C."/>
            <person name="Lennard N."/>
            <person name="Logue M.E."/>
            <person name="Martin R."/>
            <person name="Neiman A.M."/>
            <person name="Nikolaou E."/>
            <person name="Quail M.A."/>
            <person name="Quinn J."/>
            <person name="Santos M.C."/>
            <person name="Schmitzberger F.F."/>
            <person name="Sherlock G."/>
            <person name="Shah P."/>
            <person name="Silverstein K.A."/>
            <person name="Skrzypek M.S."/>
            <person name="Soll D."/>
            <person name="Staggs R."/>
            <person name="Stansfield I."/>
            <person name="Stumpf M.P."/>
            <person name="Sudbery P.E."/>
            <person name="Srikantha T."/>
            <person name="Zeng Q."/>
            <person name="Berman J."/>
            <person name="Berriman M."/>
            <person name="Heitman J."/>
            <person name="Gow N.A."/>
            <person name="Lorenz M.C."/>
            <person name="Birren B.W."/>
            <person name="Kellis M."/>
            <person name="Cuomo C.A."/>
        </authorList>
    </citation>
    <scope>NUCLEOTIDE SEQUENCE [LARGE SCALE GENOMIC DNA]</scope>
    <source>
        <strain evidence="11">ATCC 11503 / BCRC 21390 / CBS 2605 / JCM 1781 / NBRC 1676 / NRRL YB-4239</strain>
    </source>
</reference>
<dbReference type="FunFam" id="1.10.510.10:FF:000624">
    <property type="entry name" value="Mitogen-activated protein kinase"/>
    <property type="match status" value="1"/>
</dbReference>
<dbReference type="OrthoDB" id="272141at2759"/>
<keyword evidence="3" id="KW-0723">Serine/threonine-protein kinase</keyword>
<dbReference type="SMART" id="SM00220">
    <property type="entry name" value="S_TKc"/>
    <property type="match status" value="1"/>
</dbReference>
<gene>
    <name evidence="10" type="ORF">LELG_04781</name>
</gene>
<dbReference type="EMBL" id="CH981530">
    <property type="protein sequence ID" value="EDK46600.1"/>
    <property type="molecule type" value="Genomic_DNA"/>
</dbReference>
<keyword evidence="11" id="KW-1185">Reference proteome</keyword>
<dbReference type="GO" id="GO:0006303">
    <property type="term" value="P:double-strand break repair via nonhomologous end joining"/>
    <property type="evidence" value="ECO:0007669"/>
    <property type="project" value="EnsemblFungi"/>
</dbReference>
<evidence type="ECO:0000313" key="10">
    <source>
        <dbReference type="EMBL" id="EDK46600.1"/>
    </source>
</evidence>
<dbReference type="InParanoid" id="A5E592"/>
<dbReference type="GO" id="GO:0030332">
    <property type="term" value="F:cyclin binding"/>
    <property type="evidence" value="ECO:0007669"/>
    <property type="project" value="EnsemblFungi"/>
</dbReference>
<dbReference type="InterPro" id="IPR011009">
    <property type="entry name" value="Kinase-like_dom_sf"/>
</dbReference>